<name>A0A516KD30_9BACI</name>
<evidence type="ECO:0008006" key="4">
    <source>
        <dbReference type="Google" id="ProtNLM"/>
    </source>
</evidence>
<feature type="transmembrane region" description="Helical" evidence="1">
    <location>
        <begin position="237"/>
        <end position="255"/>
    </location>
</feature>
<dbReference type="RefSeq" id="WP_143892064.1">
    <property type="nucleotide sequence ID" value="NZ_CP041666.1"/>
</dbReference>
<feature type="transmembrane region" description="Helical" evidence="1">
    <location>
        <begin position="267"/>
        <end position="287"/>
    </location>
</feature>
<dbReference type="KEGG" id="aqt:FN924_03365"/>
<keyword evidence="1" id="KW-0812">Transmembrane</keyword>
<dbReference type="EMBL" id="CP041666">
    <property type="protein sequence ID" value="QDP39314.1"/>
    <property type="molecule type" value="Genomic_DNA"/>
</dbReference>
<dbReference type="SUPFAM" id="SSF55961">
    <property type="entry name" value="Bet v1-like"/>
    <property type="match status" value="1"/>
</dbReference>
<keyword evidence="3" id="KW-1185">Reference proteome</keyword>
<feature type="transmembrane region" description="Helical" evidence="1">
    <location>
        <begin position="168"/>
        <end position="192"/>
    </location>
</feature>
<dbReference type="Proteomes" id="UP000315215">
    <property type="component" value="Chromosome"/>
</dbReference>
<evidence type="ECO:0000256" key="1">
    <source>
        <dbReference type="SAM" id="Phobius"/>
    </source>
</evidence>
<proteinExistence type="predicted"/>
<evidence type="ECO:0000313" key="2">
    <source>
        <dbReference type="EMBL" id="QDP39314.1"/>
    </source>
</evidence>
<keyword evidence="1" id="KW-1133">Transmembrane helix</keyword>
<dbReference type="Pfam" id="PF13781">
    <property type="entry name" value="DoxX_3"/>
    <property type="match status" value="1"/>
</dbReference>
<accession>A0A516KD30</accession>
<dbReference type="OrthoDB" id="6199084at2"/>
<feature type="transmembrane region" description="Helical" evidence="1">
    <location>
        <begin position="212"/>
        <end position="230"/>
    </location>
</feature>
<sequence>MKRRPIYVELPIYADLERLWEATQNPSLHEQWDLRFTKIHYLPKEEGKPQAFSYQTKLGPFKVEGWGQSVGRFHGGDGSRTSSLHFGTDQTISPIREGRGYWKYKPSKDSITFLTEYNYQTNFGSFGSFIDRFLFRPVMGWGTALSFDVLKRWLEKGESPNQQYKRFFGYWLISFLFVFIWIYHGAIPKLLMMHETELEMVRSIFPTDFAPSIVRLAGGIEILFGLLFLAIRNKRRLFQLQMVVFMCLTLAALWGDVSVLSHPFNPLTFNLALILLSWLGMTTGEDVPTAKFCKRKR</sequence>
<evidence type="ECO:0000313" key="3">
    <source>
        <dbReference type="Proteomes" id="UP000315215"/>
    </source>
</evidence>
<reference evidence="2 3" key="1">
    <citation type="submission" date="2019-07" db="EMBL/GenBank/DDBJ databases">
        <authorList>
            <person name="Li J."/>
        </authorList>
    </citation>
    <scope>NUCLEOTIDE SEQUENCE [LARGE SCALE GENOMIC DNA]</scope>
    <source>
        <strain evidence="2 3">TKL69</strain>
    </source>
</reference>
<organism evidence="2 3">
    <name type="scientific">Radiobacillus deserti</name>
    <dbReference type="NCBI Taxonomy" id="2594883"/>
    <lineage>
        <taxon>Bacteria</taxon>
        <taxon>Bacillati</taxon>
        <taxon>Bacillota</taxon>
        <taxon>Bacilli</taxon>
        <taxon>Bacillales</taxon>
        <taxon>Bacillaceae</taxon>
        <taxon>Radiobacillus</taxon>
    </lineage>
</organism>
<gene>
    <name evidence="2" type="ORF">FN924_03365</name>
</gene>
<dbReference type="InterPro" id="IPR025695">
    <property type="entry name" value="DoxX-like"/>
</dbReference>
<dbReference type="AlphaFoldDB" id="A0A516KD30"/>
<protein>
    <recommendedName>
        <fullName evidence="4">DoxX-like family protein</fullName>
    </recommendedName>
</protein>
<keyword evidence="1" id="KW-0472">Membrane</keyword>